<comment type="caution">
    <text evidence="2">The sequence shown here is derived from an EMBL/GenBank/DDBJ whole genome shotgun (WGS) entry which is preliminary data.</text>
</comment>
<reference evidence="2 3" key="1">
    <citation type="submission" date="2017-03" db="EMBL/GenBank/DDBJ databases">
        <title>Genomes of endolithic fungi from Antarctica.</title>
        <authorList>
            <person name="Coleine C."/>
            <person name="Masonjones S."/>
            <person name="Stajich J.E."/>
        </authorList>
    </citation>
    <scope>NUCLEOTIDE SEQUENCE [LARGE SCALE GENOMIC DNA]</scope>
    <source>
        <strain evidence="2 3">CCFEE 5187</strain>
    </source>
</reference>
<dbReference type="InterPro" id="IPR007361">
    <property type="entry name" value="DUF427"/>
</dbReference>
<evidence type="ECO:0000313" key="2">
    <source>
        <dbReference type="EMBL" id="TKA49995.1"/>
    </source>
</evidence>
<dbReference type="Proteomes" id="UP000308768">
    <property type="component" value="Unassembled WGS sequence"/>
</dbReference>
<dbReference type="InterPro" id="IPR038694">
    <property type="entry name" value="DUF427_sf"/>
</dbReference>
<dbReference type="EMBL" id="NAJN01002683">
    <property type="protein sequence ID" value="TKA49995.1"/>
    <property type="molecule type" value="Genomic_DNA"/>
</dbReference>
<evidence type="ECO:0000259" key="1">
    <source>
        <dbReference type="Pfam" id="PF04248"/>
    </source>
</evidence>
<keyword evidence="3" id="KW-1185">Reference proteome</keyword>
<sequence length="256" mass="29156">MESNKDDLPSLAHRLITKGPVKTLPTPRRVRAFFNHTCIVDTTHALYVWEHEHYPQFYVPQDALKQGCWSEKDDIGDGAKTLQIHVGDRETDRVIAFGAEAGALNDMVRVEFGSVDAWLEEDTPIYVHPKDPFKRIDILDSIRPIKISIDGVVVASAPASMHLYETTLPTRYYLPPTSVDFAVLQPSKTVTACPYKGEAEYYDVVVNGKTYKDVIWYYRRPTLECALVAGRICFYNEKVDIELDGVKLERPKTFWS</sequence>
<dbReference type="PANTHER" id="PTHR34310">
    <property type="entry name" value="DUF427 DOMAIN PROTEIN (AFU_ORTHOLOGUE AFUA_3G02220)"/>
    <property type="match status" value="1"/>
</dbReference>
<feature type="domain" description="DUF427" evidence="1">
    <location>
        <begin position="145"/>
        <end position="237"/>
    </location>
</feature>
<dbReference type="STRING" id="331657.A0A4U0VN76"/>
<gene>
    <name evidence="2" type="ORF">B0A49_13094</name>
</gene>
<evidence type="ECO:0000313" key="3">
    <source>
        <dbReference type="Proteomes" id="UP000308768"/>
    </source>
</evidence>
<name>A0A4U0VN76_9PEZI</name>
<dbReference type="AlphaFoldDB" id="A0A4U0VN76"/>
<dbReference type="PANTHER" id="PTHR34310:SF9">
    <property type="entry name" value="BLR5716 PROTEIN"/>
    <property type="match status" value="1"/>
</dbReference>
<dbReference type="OrthoDB" id="18996at2759"/>
<feature type="domain" description="DUF427" evidence="1">
    <location>
        <begin position="30"/>
        <end position="72"/>
    </location>
</feature>
<dbReference type="Pfam" id="PF04248">
    <property type="entry name" value="NTP_transf_9"/>
    <property type="match status" value="2"/>
</dbReference>
<proteinExistence type="predicted"/>
<accession>A0A4U0VN76</accession>
<dbReference type="Gene3D" id="2.170.150.40">
    <property type="entry name" value="Domain of unknown function (DUF427)"/>
    <property type="match status" value="2"/>
</dbReference>
<organism evidence="2 3">
    <name type="scientific">Cryomyces minteri</name>
    <dbReference type="NCBI Taxonomy" id="331657"/>
    <lineage>
        <taxon>Eukaryota</taxon>
        <taxon>Fungi</taxon>
        <taxon>Dikarya</taxon>
        <taxon>Ascomycota</taxon>
        <taxon>Pezizomycotina</taxon>
        <taxon>Dothideomycetes</taxon>
        <taxon>Dothideomycetes incertae sedis</taxon>
        <taxon>Cryomyces</taxon>
    </lineage>
</organism>
<protein>
    <recommendedName>
        <fullName evidence="1">DUF427 domain-containing protein</fullName>
    </recommendedName>
</protein>